<reference evidence="2 3" key="1">
    <citation type="submission" date="2024-02" db="EMBL/GenBank/DDBJ databases">
        <authorList>
            <person name="Daric V."/>
            <person name="Darras S."/>
        </authorList>
    </citation>
    <scope>NUCLEOTIDE SEQUENCE [LARGE SCALE GENOMIC DNA]</scope>
</reference>
<evidence type="ECO:0000256" key="1">
    <source>
        <dbReference type="SAM" id="MobiDB-lite"/>
    </source>
</evidence>
<proteinExistence type="predicted"/>
<sequence>MYTKNTKSSAKRLKSLTPAQHTPEALYGKLGLSLPPIAGSPHNDKQKFKDRLSNEFTSRNRNNSPKLRPTIIFGRSFSASVRKPVYFCHPIVITKTKVQDSDVTVPKETELTGIGKNNDATSNSECGDDDERFSSDNQRQQNTIPASDRKARKDCVAEKFVGFCEREGYNIGNEVYKKTSAAFQKNKKYLRISKPPCLVVLEEENYSATRKAIEKASNIQQNNLLTSSKKKTSCTKQIIKGAAQLSAAKGQNAAAKAITFILKDSQKTKITLPPIDRNFTDLHNFTGAWQPTESIVISKRV</sequence>
<dbReference type="Proteomes" id="UP001642483">
    <property type="component" value="Unassembled WGS sequence"/>
</dbReference>
<comment type="caution">
    <text evidence="2">The sequence shown here is derived from an EMBL/GenBank/DDBJ whole genome shotgun (WGS) entry which is preliminary data.</text>
</comment>
<evidence type="ECO:0000313" key="2">
    <source>
        <dbReference type="EMBL" id="CAK8689411.1"/>
    </source>
</evidence>
<accession>A0ABP0GCA3</accession>
<name>A0ABP0GCA3_CLALP</name>
<gene>
    <name evidence="2" type="ORF">CVLEPA_LOCUS21424</name>
</gene>
<protein>
    <submittedName>
        <fullName evidence="2">Uncharacterized protein</fullName>
    </submittedName>
</protein>
<evidence type="ECO:0000313" key="3">
    <source>
        <dbReference type="Proteomes" id="UP001642483"/>
    </source>
</evidence>
<keyword evidence="3" id="KW-1185">Reference proteome</keyword>
<feature type="region of interest" description="Disordered" evidence="1">
    <location>
        <begin position="109"/>
        <end position="149"/>
    </location>
</feature>
<feature type="compositionally biased region" description="Polar residues" evidence="1">
    <location>
        <begin position="135"/>
        <end position="145"/>
    </location>
</feature>
<feature type="region of interest" description="Disordered" evidence="1">
    <location>
        <begin position="1"/>
        <end position="20"/>
    </location>
</feature>
<dbReference type="EMBL" id="CAWYQH010000108">
    <property type="protein sequence ID" value="CAK8689411.1"/>
    <property type="molecule type" value="Genomic_DNA"/>
</dbReference>
<organism evidence="2 3">
    <name type="scientific">Clavelina lepadiformis</name>
    <name type="common">Light-bulb sea squirt</name>
    <name type="synonym">Ascidia lepadiformis</name>
    <dbReference type="NCBI Taxonomy" id="159417"/>
    <lineage>
        <taxon>Eukaryota</taxon>
        <taxon>Metazoa</taxon>
        <taxon>Chordata</taxon>
        <taxon>Tunicata</taxon>
        <taxon>Ascidiacea</taxon>
        <taxon>Aplousobranchia</taxon>
        <taxon>Clavelinidae</taxon>
        <taxon>Clavelina</taxon>
    </lineage>
</organism>